<evidence type="ECO:0000259" key="4">
    <source>
        <dbReference type="Pfam" id="PF07842"/>
    </source>
</evidence>
<evidence type="ECO:0000256" key="3">
    <source>
        <dbReference type="ARBA" id="ARBA00023242"/>
    </source>
</evidence>
<sequence length="340" mass="39287">MLHVYRCILYIVTCLQVHSVYSHYRIMLRCKDLFDDVHEDFHRIKNILSKFQEWRRRFSESYYDAYISLCIPKLLNPLLRAQLLTWSPLEQFEWYSDVEDFSWGSEDPESNPEDSPDHHVLSAVVEKCVLPKVSGELSNAAPQQQPPPCILRRPVSDERSDHVHVAAQFNGLLNSLVSRLQKAIEDNVFIPLYAKSVLEDETSPHSQFQERQFWSAVKMLQNVLSWDGFLPEESLQELGLDKLLNRYLLLILLNARPGPDMVKKCSKIVECLPQSWFKGFDSGSSITRLSNFSKHLLQCAHTLHTADDGYVLLVSLLKKLKAMDYVETILGKYNVAEMTL</sequence>
<evidence type="ECO:0000256" key="2">
    <source>
        <dbReference type="ARBA" id="ARBA00010801"/>
    </source>
</evidence>
<dbReference type="Proteomes" id="UP000694569">
    <property type="component" value="Unplaced"/>
</dbReference>
<evidence type="ECO:0000313" key="6">
    <source>
        <dbReference type="Proteomes" id="UP000694569"/>
    </source>
</evidence>
<organism evidence="5 6">
    <name type="scientific">Leptobrachium leishanense</name>
    <name type="common">Leishan spiny toad</name>
    <dbReference type="NCBI Taxonomy" id="445787"/>
    <lineage>
        <taxon>Eukaryota</taxon>
        <taxon>Metazoa</taxon>
        <taxon>Chordata</taxon>
        <taxon>Craniata</taxon>
        <taxon>Vertebrata</taxon>
        <taxon>Euteleostomi</taxon>
        <taxon>Amphibia</taxon>
        <taxon>Batrachia</taxon>
        <taxon>Anura</taxon>
        <taxon>Pelobatoidea</taxon>
        <taxon>Megophryidae</taxon>
        <taxon>Leptobrachium</taxon>
    </lineage>
</organism>
<dbReference type="GO" id="GO:0003677">
    <property type="term" value="F:DNA binding"/>
    <property type="evidence" value="ECO:0007669"/>
    <property type="project" value="InterPro"/>
</dbReference>
<dbReference type="InterPro" id="IPR022783">
    <property type="entry name" value="GCFC_dom"/>
</dbReference>
<dbReference type="InterPro" id="IPR012890">
    <property type="entry name" value="GCFC2-like"/>
</dbReference>
<proteinExistence type="inferred from homology"/>
<comment type="subcellular location">
    <subcellularLocation>
        <location evidence="1">Nucleus</location>
    </subcellularLocation>
</comment>
<feature type="domain" description="GCF C-terminal" evidence="4">
    <location>
        <begin position="45"/>
        <end position="92"/>
    </location>
</feature>
<keyword evidence="3" id="KW-0539">Nucleus</keyword>
<dbReference type="GO" id="GO:0000398">
    <property type="term" value="P:mRNA splicing, via spliceosome"/>
    <property type="evidence" value="ECO:0007669"/>
    <property type="project" value="InterPro"/>
</dbReference>
<reference evidence="5" key="1">
    <citation type="submission" date="2025-08" db="UniProtKB">
        <authorList>
            <consortium name="Ensembl"/>
        </authorList>
    </citation>
    <scope>IDENTIFICATION</scope>
</reference>
<accession>A0A8C5MDN2</accession>
<keyword evidence="6" id="KW-1185">Reference proteome</keyword>
<reference evidence="5" key="2">
    <citation type="submission" date="2025-09" db="UniProtKB">
        <authorList>
            <consortium name="Ensembl"/>
        </authorList>
    </citation>
    <scope>IDENTIFICATION</scope>
</reference>
<comment type="similarity">
    <text evidence="2">Belongs to the GCF family.</text>
</comment>
<name>A0A8C5MDN2_9ANUR</name>
<protein>
    <recommendedName>
        <fullName evidence="4">GCF C-terminal domain-containing protein</fullName>
    </recommendedName>
</protein>
<dbReference type="Ensembl" id="ENSLLET00000012793.1">
    <property type="protein sequence ID" value="ENSLLEP00000012308.1"/>
    <property type="gene ID" value="ENSLLEG00000007792.1"/>
</dbReference>
<feature type="domain" description="GCF C-terminal" evidence="4">
    <location>
        <begin position="119"/>
        <end position="248"/>
    </location>
</feature>
<dbReference type="Pfam" id="PF07842">
    <property type="entry name" value="GCFC"/>
    <property type="match status" value="2"/>
</dbReference>
<dbReference type="OrthoDB" id="429427at2759"/>
<dbReference type="PANTHER" id="PTHR12214">
    <property type="entry name" value="GC-RICH SEQUENCE DNA-BINDING FACTOR"/>
    <property type="match status" value="1"/>
</dbReference>
<evidence type="ECO:0000313" key="5">
    <source>
        <dbReference type="Ensembl" id="ENSLLEP00000012308.1"/>
    </source>
</evidence>
<dbReference type="GO" id="GO:0005634">
    <property type="term" value="C:nucleus"/>
    <property type="evidence" value="ECO:0007669"/>
    <property type="project" value="UniProtKB-SubCell"/>
</dbReference>
<dbReference type="PANTHER" id="PTHR12214:SF4">
    <property type="entry name" value="INTRON LARGE COMPLEX COMPONENT GCFC2"/>
    <property type="match status" value="1"/>
</dbReference>
<dbReference type="AlphaFoldDB" id="A0A8C5MDN2"/>
<dbReference type="GeneTree" id="ENSGT00390000000455"/>
<evidence type="ECO:0000256" key="1">
    <source>
        <dbReference type="ARBA" id="ARBA00004123"/>
    </source>
</evidence>